<gene>
    <name evidence="1" type="ORF">AVEN_81080_1</name>
</gene>
<organism evidence="1 2">
    <name type="scientific">Araneus ventricosus</name>
    <name type="common">Orbweaver spider</name>
    <name type="synonym">Epeira ventricosa</name>
    <dbReference type="NCBI Taxonomy" id="182803"/>
    <lineage>
        <taxon>Eukaryota</taxon>
        <taxon>Metazoa</taxon>
        <taxon>Ecdysozoa</taxon>
        <taxon>Arthropoda</taxon>
        <taxon>Chelicerata</taxon>
        <taxon>Arachnida</taxon>
        <taxon>Araneae</taxon>
        <taxon>Araneomorphae</taxon>
        <taxon>Entelegynae</taxon>
        <taxon>Araneoidea</taxon>
        <taxon>Araneidae</taxon>
        <taxon>Araneus</taxon>
    </lineage>
</organism>
<dbReference type="Proteomes" id="UP000499080">
    <property type="component" value="Unassembled WGS sequence"/>
</dbReference>
<protein>
    <submittedName>
        <fullName evidence="1">Uncharacterized protein</fullName>
    </submittedName>
</protein>
<name>A0A4Y2JRK8_ARAVE</name>
<dbReference type="AlphaFoldDB" id="A0A4Y2JRK8"/>
<sequence>MRSLRINKRVLASSESTITVWACPLSMIELVSFGRNRAVAGDGRYYSGLSTRAIAATLTRIHRTENAPDRYLPVWGPGACPSRGSDVLMLVRWGSLDSGVSYQVSFSLSDYDSKIVAPSRNSLRVISKWGVNLANEIKSIIPYTVQACSLKENPVRTCGIWVYVPTFRILVS</sequence>
<evidence type="ECO:0000313" key="2">
    <source>
        <dbReference type="Proteomes" id="UP000499080"/>
    </source>
</evidence>
<accession>A0A4Y2JRK8</accession>
<keyword evidence="2" id="KW-1185">Reference proteome</keyword>
<evidence type="ECO:0000313" key="1">
    <source>
        <dbReference type="EMBL" id="GBM93033.1"/>
    </source>
</evidence>
<proteinExistence type="predicted"/>
<dbReference type="EMBL" id="BGPR01003841">
    <property type="protein sequence ID" value="GBM93033.1"/>
    <property type="molecule type" value="Genomic_DNA"/>
</dbReference>
<reference evidence="1 2" key="1">
    <citation type="journal article" date="2019" name="Sci. Rep.">
        <title>Orb-weaving spider Araneus ventricosus genome elucidates the spidroin gene catalogue.</title>
        <authorList>
            <person name="Kono N."/>
            <person name="Nakamura H."/>
            <person name="Ohtoshi R."/>
            <person name="Moran D.A.P."/>
            <person name="Shinohara A."/>
            <person name="Yoshida Y."/>
            <person name="Fujiwara M."/>
            <person name="Mori M."/>
            <person name="Tomita M."/>
            <person name="Arakawa K."/>
        </authorList>
    </citation>
    <scope>NUCLEOTIDE SEQUENCE [LARGE SCALE GENOMIC DNA]</scope>
</reference>
<comment type="caution">
    <text evidence="1">The sequence shown here is derived from an EMBL/GenBank/DDBJ whole genome shotgun (WGS) entry which is preliminary data.</text>
</comment>